<protein>
    <submittedName>
        <fullName evidence="3">Uncharacterized protein</fullName>
    </submittedName>
</protein>
<proteinExistence type="predicted"/>
<keyword evidence="2" id="KW-0732">Signal</keyword>
<dbReference type="EMBL" id="CAXAMM010044495">
    <property type="protein sequence ID" value="CAK9114925.1"/>
    <property type="molecule type" value="Genomic_DNA"/>
</dbReference>
<accession>A0ABP0SR90</accession>
<evidence type="ECO:0000313" key="3">
    <source>
        <dbReference type="EMBL" id="CAK9114925.1"/>
    </source>
</evidence>
<comment type="caution">
    <text evidence="3">The sequence shown here is derived from an EMBL/GenBank/DDBJ whole genome shotgun (WGS) entry which is preliminary data.</text>
</comment>
<feature type="region of interest" description="Disordered" evidence="1">
    <location>
        <begin position="135"/>
        <end position="162"/>
    </location>
</feature>
<evidence type="ECO:0000256" key="2">
    <source>
        <dbReference type="SAM" id="SignalP"/>
    </source>
</evidence>
<feature type="signal peptide" evidence="2">
    <location>
        <begin position="1"/>
        <end position="24"/>
    </location>
</feature>
<feature type="compositionally biased region" description="Low complexity" evidence="1">
    <location>
        <begin position="135"/>
        <end position="160"/>
    </location>
</feature>
<evidence type="ECO:0000313" key="4">
    <source>
        <dbReference type="Proteomes" id="UP001642464"/>
    </source>
</evidence>
<feature type="chain" id="PRO_5045076554" evidence="2">
    <location>
        <begin position="25"/>
        <end position="514"/>
    </location>
</feature>
<feature type="region of interest" description="Disordered" evidence="1">
    <location>
        <begin position="184"/>
        <end position="255"/>
    </location>
</feature>
<name>A0ABP0SR90_9DINO</name>
<dbReference type="Proteomes" id="UP001642464">
    <property type="component" value="Unassembled WGS sequence"/>
</dbReference>
<evidence type="ECO:0000256" key="1">
    <source>
        <dbReference type="SAM" id="MobiDB-lite"/>
    </source>
</evidence>
<reference evidence="3 4" key="1">
    <citation type="submission" date="2024-02" db="EMBL/GenBank/DDBJ databases">
        <authorList>
            <person name="Chen Y."/>
            <person name="Shah S."/>
            <person name="Dougan E. K."/>
            <person name="Thang M."/>
            <person name="Chan C."/>
        </authorList>
    </citation>
    <scope>NUCLEOTIDE SEQUENCE [LARGE SCALE GENOMIC DNA]</scope>
</reference>
<keyword evidence="4" id="KW-1185">Reference proteome</keyword>
<organism evidence="3 4">
    <name type="scientific">Durusdinium trenchii</name>
    <dbReference type="NCBI Taxonomy" id="1381693"/>
    <lineage>
        <taxon>Eukaryota</taxon>
        <taxon>Sar</taxon>
        <taxon>Alveolata</taxon>
        <taxon>Dinophyceae</taxon>
        <taxon>Suessiales</taxon>
        <taxon>Symbiodiniaceae</taxon>
        <taxon>Durusdinium</taxon>
    </lineage>
</organism>
<gene>
    <name evidence="3" type="ORF">SCF082_LOCUS53210</name>
</gene>
<sequence length="514" mass="54621">MMQQAKPHGILRCLCTCFLCAVSAQFAEFDYLRNSGPFCPSALELWYLRVPYGAGVAKCGEGTLDGPPLPERPTPPPPTSTTTFTVVTTVPGFQQENQATCCTTLPPRSTAIPAYTTAPPYNYVWDTSTVTNTLTSSSSLTSTSGTDTTISTTSVSSSSTQSMPWWWNSSYVSTTTSMSTSSITHTQTTSTSSSRTTSTSSSITLTSTTAPWPRPTTTTSTFTSSTTNSSTATTTTTGSSSSTSSSSQTYTSSTSSTISQTTTTTISTTSTTLSSTTTVLPDPPVPCLPLCPRITPTACRGVLMSDQMCETTMLNSACFEPSELLFTCPGTNKDPNRNQDLTGGHYGVKCWICSFDSSALKDGFLTDVDLRTGYIQVDLKFGPNMLGSTLNEEHIDGYAIFLTDLEGDRYDFSNPVVSVPKKFGSGLAANGCCEEDAYSARVTTQLPDGVTQVRFEVAPILTGLGPLAVGRISAPVVDAQPFNQVTSFACQTYYSLADASVLASAHQCQFVTRL</sequence>